<accession>A0A836MPC9</accession>
<name>A0A836MPC9_9NEIS</name>
<protein>
    <submittedName>
        <fullName evidence="1">Uncharacterized protein</fullName>
    </submittedName>
</protein>
<organism evidence="1 2">
    <name type="scientific">Snodgrassella communis</name>
    <dbReference type="NCBI Taxonomy" id="2946699"/>
    <lineage>
        <taxon>Bacteria</taxon>
        <taxon>Pseudomonadati</taxon>
        <taxon>Pseudomonadota</taxon>
        <taxon>Betaproteobacteria</taxon>
        <taxon>Neisseriales</taxon>
        <taxon>Neisseriaceae</taxon>
        <taxon>Snodgrassella</taxon>
    </lineage>
</organism>
<sequence length="51" mass="5642">MVQNIESADTTEDNKLATFTITSTSRTKISGSENTVESRWLAPDTPITIRN</sequence>
<dbReference type="RefSeq" id="WP_155266514.1">
    <property type="nucleotide sequence ID" value="NZ_JFZV01000020.1"/>
</dbReference>
<comment type="caution">
    <text evidence="1">The sequence shown here is derived from an EMBL/GenBank/DDBJ whole genome shotgun (WGS) entry which is preliminary data.</text>
</comment>
<reference evidence="1 2" key="1">
    <citation type="submission" date="2014-03" db="EMBL/GenBank/DDBJ databases">
        <title>The genomes of two eusocial bee gut symbionts.</title>
        <authorList>
            <person name="Kwong W.K."/>
            <person name="Engel P."/>
            <person name="Koch H."/>
            <person name="Moran N.A."/>
        </authorList>
    </citation>
    <scope>NUCLEOTIDE SEQUENCE [LARGE SCALE GENOMIC DNA]</scope>
    <source>
        <strain evidence="2">wkB29</strain>
    </source>
</reference>
<gene>
    <name evidence="1" type="ORF">SALWKB29_2155</name>
</gene>
<evidence type="ECO:0000313" key="2">
    <source>
        <dbReference type="Proteomes" id="UP000027170"/>
    </source>
</evidence>
<dbReference type="EMBL" id="JFZV01000020">
    <property type="protein sequence ID" value="KDN13805.1"/>
    <property type="molecule type" value="Genomic_DNA"/>
</dbReference>
<proteinExistence type="predicted"/>
<evidence type="ECO:0000313" key="1">
    <source>
        <dbReference type="EMBL" id="KDN13805.1"/>
    </source>
</evidence>
<dbReference type="Proteomes" id="UP000027170">
    <property type="component" value="Unassembled WGS sequence"/>
</dbReference>
<dbReference type="AlphaFoldDB" id="A0A836MPC9"/>
<keyword evidence="2" id="KW-1185">Reference proteome</keyword>